<accession>A0ABR9S512</accession>
<keyword evidence="3" id="KW-1185">Reference proteome</keyword>
<sequence length="264" mass="28331">MPSSTALAFQAPSLALLATEPLRAALDFFAARVGHLAPVQGDGHPVIVYPGLGAGSLSTAALRNHLASCAFTVHDWDLGVNRGPEGMFDAWLPALVERVRALHAGHGRKVSLVGWSLGGIYAREIARCCPGSVRQVVTLGTPFGALGTANHAGTVFRWLGGDASQLTPELQARLRERLPVPTTSIYSESDGVVCWRGCLERKGPMVENVAVQASHLGMPTHPEVLRIVADRLAQPEGRWKRYRARRLLTSPTTAPSRSRTSPAR</sequence>
<evidence type="ECO:0000256" key="1">
    <source>
        <dbReference type="SAM" id="MobiDB-lite"/>
    </source>
</evidence>
<dbReference type="RefSeq" id="WP_193677225.1">
    <property type="nucleotide sequence ID" value="NZ_JADDIV010000004.1"/>
</dbReference>
<feature type="region of interest" description="Disordered" evidence="1">
    <location>
        <begin position="245"/>
        <end position="264"/>
    </location>
</feature>
<gene>
    <name evidence="2" type="ORF">IM787_13580</name>
</gene>
<organism evidence="2 3">
    <name type="scientific">Ramlibacter pallidus</name>
    <dbReference type="NCBI Taxonomy" id="2780087"/>
    <lineage>
        <taxon>Bacteria</taxon>
        <taxon>Pseudomonadati</taxon>
        <taxon>Pseudomonadota</taxon>
        <taxon>Betaproteobacteria</taxon>
        <taxon>Burkholderiales</taxon>
        <taxon>Comamonadaceae</taxon>
        <taxon>Ramlibacter</taxon>
    </lineage>
</organism>
<evidence type="ECO:0000313" key="3">
    <source>
        <dbReference type="Proteomes" id="UP000806285"/>
    </source>
</evidence>
<dbReference type="GO" id="GO:0016787">
    <property type="term" value="F:hydrolase activity"/>
    <property type="evidence" value="ECO:0007669"/>
    <property type="project" value="UniProtKB-KW"/>
</dbReference>
<keyword evidence="2" id="KW-0378">Hydrolase</keyword>
<name>A0ABR9S512_9BURK</name>
<protein>
    <submittedName>
        <fullName evidence="2">Alpha/beta hydrolase</fullName>
    </submittedName>
</protein>
<comment type="caution">
    <text evidence="2">The sequence shown here is derived from an EMBL/GenBank/DDBJ whole genome shotgun (WGS) entry which is preliminary data.</text>
</comment>
<feature type="compositionally biased region" description="Low complexity" evidence="1">
    <location>
        <begin position="249"/>
        <end position="264"/>
    </location>
</feature>
<dbReference type="SUPFAM" id="SSF53474">
    <property type="entry name" value="alpha/beta-Hydrolases"/>
    <property type="match status" value="1"/>
</dbReference>
<dbReference type="Proteomes" id="UP000806285">
    <property type="component" value="Unassembled WGS sequence"/>
</dbReference>
<dbReference type="EMBL" id="JADDIV010000004">
    <property type="protein sequence ID" value="MBE7368585.1"/>
    <property type="molecule type" value="Genomic_DNA"/>
</dbReference>
<dbReference type="Gene3D" id="3.40.50.1820">
    <property type="entry name" value="alpha/beta hydrolase"/>
    <property type="match status" value="1"/>
</dbReference>
<proteinExistence type="predicted"/>
<reference evidence="2 3" key="1">
    <citation type="submission" date="2020-10" db="EMBL/GenBank/DDBJ databases">
        <title>Ramlibacter sp. HM2 16S ribosomal RNA gene Genome sequencing and assembly.</title>
        <authorList>
            <person name="Kang M."/>
        </authorList>
    </citation>
    <scope>NUCLEOTIDE SEQUENCE [LARGE SCALE GENOMIC DNA]</scope>
    <source>
        <strain evidence="2 3">HM2</strain>
    </source>
</reference>
<evidence type="ECO:0000313" key="2">
    <source>
        <dbReference type="EMBL" id="MBE7368585.1"/>
    </source>
</evidence>
<dbReference type="InterPro" id="IPR029058">
    <property type="entry name" value="AB_hydrolase_fold"/>
</dbReference>